<reference evidence="3" key="1">
    <citation type="submission" date="2017-02" db="EMBL/GenBank/DDBJ databases">
        <authorList>
            <person name="Dridi B."/>
        </authorList>
    </citation>
    <scope>NUCLEOTIDE SEQUENCE [LARGE SCALE GENOMIC DNA]</scope>
    <source>
        <strain evidence="3">bH819</strain>
    </source>
</reference>
<keyword evidence="1" id="KW-0812">Transmembrane</keyword>
<accession>A0A1X6WN66</accession>
<evidence type="ECO:0000313" key="2">
    <source>
        <dbReference type="EMBL" id="SLM85672.1"/>
    </source>
</evidence>
<dbReference type="Proteomes" id="UP000195918">
    <property type="component" value="Unassembled WGS sequence"/>
</dbReference>
<dbReference type="EMBL" id="FWFD01000008">
    <property type="protein sequence ID" value="SLM85672.1"/>
    <property type="molecule type" value="Genomic_DNA"/>
</dbReference>
<evidence type="ECO:0000313" key="3">
    <source>
        <dbReference type="Proteomes" id="UP000195918"/>
    </source>
</evidence>
<feature type="transmembrane region" description="Helical" evidence="1">
    <location>
        <begin position="81"/>
        <end position="100"/>
    </location>
</feature>
<protein>
    <submittedName>
        <fullName evidence="2">Uncharacterized protein</fullName>
    </submittedName>
</protein>
<gene>
    <name evidence="2" type="ORF">FM121_06190</name>
</gene>
<keyword evidence="1" id="KW-0472">Membrane</keyword>
<name>A0A1X6WN66_9ENTE</name>
<dbReference type="AlphaFoldDB" id="A0A1X6WN66"/>
<feature type="transmembrane region" description="Helical" evidence="1">
    <location>
        <begin position="6"/>
        <end position="23"/>
    </location>
</feature>
<proteinExistence type="predicted"/>
<keyword evidence="1" id="KW-1133">Transmembrane helix</keyword>
<evidence type="ECO:0000256" key="1">
    <source>
        <dbReference type="SAM" id="Phobius"/>
    </source>
</evidence>
<feature type="transmembrane region" description="Helical" evidence="1">
    <location>
        <begin position="51"/>
        <end position="69"/>
    </location>
</feature>
<organism evidence="2 3">
    <name type="scientific">Vagococcus fluvialis bH819</name>
    <dbReference type="NCBI Taxonomy" id="1255619"/>
    <lineage>
        <taxon>Bacteria</taxon>
        <taxon>Bacillati</taxon>
        <taxon>Bacillota</taxon>
        <taxon>Bacilli</taxon>
        <taxon>Lactobacillales</taxon>
        <taxon>Enterococcaceae</taxon>
        <taxon>Vagococcus</taxon>
    </lineage>
</organism>
<sequence>MSQLIMLIFIVSLGVAYFYNLFYRSKKQMEYGNDERWSLIKEKASQISLKYYQFLIVVIAILMTLILFIPQMDISFSLNRGLMIAFDLIIIGQLVEMFALKNFDKKM</sequence>
<dbReference type="RefSeq" id="WP_086951298.1">
    <property type="nucleotide sequence ID" value="NZ_FWFD01000008.1"/>
</dbReference>
<keyword evidence="3" id="KW-1185">Reference proteome</keyword>
<dbReference type="OrthoDB" id="1757762at2"/>